<proteinExistence type="predicted"/>
<keyword evidence="4" id="KW-1185">Reference proteome</keyword>
<dbReference type="PANTHER" id="PTHR46169:SF15">
    <property type="entry name" value="INNER CENTROMERE PROTEIN A-LIKE ISOFORM X1-RELATED"/>
    <property type="match status" value="1"/>
</dbReference>
<name>A0ABQ8L923_LABRO</name>
<reference evidence="3 4" key="1">
    <citation type="submission" date="2022-01" db="EMBL/GenBank/DDBJ databases">
        <title>A high-quality chromosome-level genome assembly of rohu carp, Labeo rohita.</title>
        <authorList>
            <person name="Arick M.A. II"/>
            <person name="Hsu C.-Y."/>
            <person name="Magbanua Z."/>
            <person name="Pechanova O."/>
            <person name="Grover C."/>
            <person name="Miller E."/>
            <person name="Thrash A."/>
            <person name="Ezzel L."/>
            <person name="Alam S."/>
            <person name="Benzie J."/>
            <person name="Hamilton M."/>
            <person name="Karsi A."/>
            <person name="Lawrence M.L."/>
            <person name="Peterson D.G."/>
        </authorList>
    </citation>
    <scope>NUCLEOTIDE SEQUENCE [LARGE SCALE GENOMIC DNA]</scope>
    <source>
        <strain evidence="4">BAU-BD-2019</strain>
        <tissue evidence="3">Blood</tissue>
    </source>
</reference>
<dbReference type="SUPFAM" id="SSF53098">
    <property type="entry name" value="Ribonuclease H-like"/>
    <property type="match status" value="1"/>
</dbReference>
<evidence type="ECO:0000256" key="1">
    <source>
        <dbReference type="SAM" id="MobiDB-lite"/>
    </source>
</evidence>
<keyword evidence="3" id="KW-0436">Ligase</keyword>
<dbReference type="Proteomes" id="UP000830375">
    <property type="component" value="Unassembled WGS sequence"/>
</dbReference>
<dbReference type="Pfam" id="PF05699">
    <property type="entry name" value="Dimer_Tnp_hAT"/>
    <property type="match status" value="1"/>
</dbReference>
<comment type="caution">
    <text evidence="3">The sequence shown here is derived from an EMBL/GenBank/DDBJ whole genome shotgun (WGS) entry which is preliminary data.</text>
</comment>
<evidence type="ECO:0000313" key="3">
    <source>
        <dbReference type="EMBL" id="KAI2646711.1"/>
    </source>
</evidence>
<dbReference type="InterPro" id="IPR012337">
    <property type="entry name" value="RNaseH-like_sf"/>
</dbReference>
<evidence type="ECO:0000313" key="4">
    <source>
        <dbReference type="Proteomes" id="UP000830375"/>
    </source>
</evidence>
<protein>
    <submittedName>
        <fullName evidence="3">E3 SUMO-protein ligase ZBED1</fullName>
    </submittedName>
</protein>
<accession>A0ABQ8L923</accession>
<feature type="region of interest" description="Disordered" evidence="1">
    <location>
        <begin position="54"/>
        <end position="79"/>
    </location>
</feature>
<evidence type="ECO:0000259" key="2">
    <source>
        <dbReference type="Pfam" id="PF05699"/>
    </source>
</evidence>
<dbReference type="InterPro" id="IPR008906">
    <property type="entry name" value="HATC_C_dom"/>
</dbReference>
<organism evidence="3 4">
    <name type="scientific">Labeo rohita</name>
    <name type="common">Indian major carp</name>
    <name type="synonym">Cyprinus rohita</name>
    <dbReference type="NCBI Taxonomy" id="84645"/>
    <lineage>
        <taxon>Eukaryota</taxon>
        <taxon>Metazoa</taxon>
        <taxon>Chordata</taxon>
        <taxon>Craniata</taxon>
        <taxon>Vertebrata</taxon>
        <taxon>Euteleostomi</taxon>
        <taxon>Actinopterygii</taxon>
        <taxon>Neopterygii</taxon>
        <taxon>Teleostei</taxon>
        <taxon>Ostariophysi</taxon>
        <taxon>Cypriniformes</taxon>
        <taxon>Cyprinidae</taxon>
        <taxon>Labeoninae</taxon>
        <taxon>Labeonini</taxon>
        <taxon>Labeo</taxon>
    </lineage>
</organism>
<dbReference type="EMBL" id="JACTAM010000964">
    <property type="protein sequence ID" value="KAI2646711.1"/>
    <property type="molecule type" value="Genomic_DNA"/>
</dbReference>
<gene>
    <name evidence="3" type="ORF">H4Q32_023844</name>
</gene>
<dbReference type="GO" id="GO:0016874">
    <property type="term" value="F:ligase activity"/>
    <property type="evidence" value="ECO:0007669"/>
    <property type="project" value="UniProtKB-KW"/>
</dbReference>
<feature type="domain" description="HAT C-terminal dimerisation" evidence="2">
    <location>
        <begin position="104"/>
        <end position="156"/>
    </location>
</feature>
<dbReference type="PANTHER" id="PTHR46169">
    <property type="entry name" value="DNA REPLICATION-RELATED ELEMENT FACTOR, ISOFORM A"/>
    <property type="match status" value="1"/>
</dbReference>
<dbReference type="InterPro" id="IPR052717">
    <property type="entry name" value="Vacuolar_transposase_reg"/>
</dbReference>
<sequence>MDMLETVTTDMANRFHKVEFHLLLSEESALDPSFKKRAFSDDHVTNEAFQKHWETHQTEQQQAAAASPPPPPQEIEDSLDFDERVAGLVTRTSSSTEAVLEILSYSEEPLLARSSNPLHWWKSRALIYPRLTQYMLERLYLVATSVTSERIFSKMGPDN</sequence>